<feature type="region of interest" description="Disordered" evidence="2">
    <location>
        <begin position="90"/>
        <end position="115"/>
    </location>
</feature>
<reference evidence="3" key="1">
    <citation type="journal article" date="2015" name="Nature">
        <title>Complex archaea that bridge the gap between prokaryotes and eukaryotes.</title>
        <authorList>
            <person name="Spang A."/>
            <person name="Saw J.H."/>
            <person name="Jorgensen S.L."/>
            <person name="Zaremba-Niedzwiedzka K."/>
            <person name="Martijn J."/>
            <person name="Lind A.E."/>
            <person name="van Eijk R."/>
            <person name="Schleper C."/>
            <person name="Guy L."/>
            <person name="Ettema T.J."/>
        </authorList>
    </citation>
    <scope>NUCLEOTIDE SEQUENCE</scope>
</reference>
<proteinExistence type="predicted"/>
<evidence type="ECO:0000256" key="2">
    <source>
        <dbReference type="SAM" id="MobiDB-lite"/>
    </source>
</evidence>
<sequence length="115" mass="13280">MPKLTAQIEEIELKMEQHRNRLKDLKSRATKQKRKDDARRKLLYGAAYLAGLETLSDDARKRSLARVEAYITRPKDRAFLGLERLPNDETLYKDDNSGKATHTPELPFEIPQANT</sequence>
<accession>A0A0F9JWR4</accession>
<feature type="coiled-coil region" evidence="1">
    <location>
        <begin position="1"/>
        <end position="35"/>
    </location>
</feature>
<organism evidence="3">
    <name type="scientific">marine sediment metagenome</name>
    <dbReference type="NCBI Taxonomy" id="412755"/>
    <lineage>
        <taxon>unclassified sequences</taxon>
        <taxon>metagenomes</taxon>
        <taxon>ecological metagenomes</taxon>
    </lineage>
</organism>
<comment type="caution">
    <text evidence="3">The sequence shown here is derived from an EMBL/GenBank/DDBJ whole genome shotgun (WGS) entry which is preliminary data.</text>
</comment>
<protein>
    <recommendedName>
        <fullName evidence="4">Mobilization protein</fullName>
    </recommendedName>
</protein>
<dbReference type="EMBL" id="LAZR01016706">
    <property type="protein sequence ID" value="KKM03338.1"/>
    <property type="molecule type" value="Genomic_DNA"/>
</dbReference>
<gene>
    <name evidence="3" type="ORF">LCGC14_1775420</name>
</gene>
<evidence type="ECO:0008006" key="4">
    <source>
        <dbReference type="Google" id="ProtNLM"/>
    </source>
</evidence>
<evidence type="ECO:0000256" key="1">
    <source>
        <dbReference type="SAM" id="Coils"/>
    </source>
</evidence>
<evidence type="ECO:0000313" key="3">
    <source>
        <dbReference type="EMBL" id="KKM03338.1"/>
    </source>
</evidence>
<dbReference type="AlphaFoldDB" id="A0A0F9JWR4"/>
<keyword evidence="1" id="KW-0175">Coiled coil</keyword>
<name>A0A0F9JWR4_9ZZZZ</name>